<proteinExistence type="predicted"/>
<dbReference type="EMBL" id="MU274914">
    <property type="protein sequence ID" value="KAI0088393.1"/>
    <property type="molecule type" value="Genomic_DNA"/>
</dbReference>
<reference evidence="1" key="1">
    <citation type="journal article" date="2021" name="Environ. Microbiol.">
        <title>Gene family expansions and transcriptome signatures uncover fungal adaptations to wood decay.</title>
        <authorList>
            <person name="Hage H."/>
            <person name="Miyauchi S."/>
            <person name="Viragh M."/>
            <person name="Drula E."/>
            <person name="Min B."/>
            <person name="Chaduli D."/>
            <person name="Navarro D."/>
            <person name="Favel A."/>
            <person name="Norest M."/>
            <person name="Lesage-Meessen L."/>
            <person name="Balint B."/>
            <person name="Merenyi Z."/>
            <person name="de Eugenio L."/>
            <person name="Morin E."/>
            <person name="Martinez A.T."/>
            <person name="Baldrian P."/>
            <person name="Stursova M."/>
            <person name="Martinez M.J."/>
            <person name="Novotny C."/>
            <person name="Magnuson J.K."/>
            <person name="Spatafora J.W."/>
            <person name="Maurice S."/>
            <person name="Pangilinan J."/>
            <person name="Andreopoulos W."/>
            <person name="LaButti K."/>
            <person name="Hundley H."/>
            <person name="Na H."/>
            <person name="Kuo A."/>
            <person name="Barry K."/>
            <person name="Lipzen A."/>
            <person name="Henrissat B."/>
            <person name="Riley R."/>
            <person name="Ahrendt S."/>
            <person name="Nagy L.G."/>
            <person name="Grigoriev I.V."/>
            <person name="Martin F."/>
            <person name="Rosso M.N."/>
        </authorList>
    </citation>
    <scope>NUCLEOTIDE SEQUENCE</scope>
    <source>
        <strain evidence="1">CBS 384.51</strain>
    </source>
</reference>
<evidence type="ECO:0000313" key="2">
    <source>
        <dbReference type="Proteomes" id="UP001055072"/>
    </source>
</evidence>
<evidence type="ECO:0000313" key="1">
    <source>
        <dbReference type="EMBL" id="KAI0088393.1"/>
    </source>
</evidence>
<gene>
    <name evidence="1" type="ORF">BDY19DRAFT_950662</name>
</gene>
<organism evidence="1 2">
    <name type="scientific">Irpex rosettiformis</name>
    <dbReference type="NCBI Taxonomy" id="378272"/>
    <lineage>
        <taxon>Eukaryota</taxon>
        <taxon>Fungi</taxon>
        <taxon>Dikarya</taxon>
        <taxon>Basidiomycota</taxon>
        <taxon>Agaricomycotina</taxon>
        <taxon>Agaricomycetes</taxon>
        <taxon>Polyporales</taxon>
        <taxon>Irpicaceae</taxon>
        <taxon>Irpex</taxon>
    </lineage>
</organism>
<accession>A0ACB8U207</accession>
<dbReference type="Proteomes" id="UP001055072">
    <property type="component" value="Unassembled WGS sequence"/>
</dbReference>
<keyword evidence="2" id="KW-1185">Reference proteome</keyword>
<name>A0ACB8U207_9APHY</name>
<comment type="caution">
    <text evidence="1">The sequence shown here is derived from an EMBL/GenBank/DDBJ whole genome shotgun (WGS) entry which is preliminary data.</text>
</comment>
<sequence length="81" mass="9552">MISFKRVSGYPLTTLLIFPLLTALGCIQVVLHILPVFCRQVRCDLYLFVRPDNLLLAHHSFQHHHFIYPKSQKPYHHTSRQ</sequence>
<protein>
    <submittedName>
        <fullName evidence="1">Uncharacterized protein</fullName>
    </submittedName>
</protein>